<dbReference type="FunFam" id="3.20.20.140:FF:000009">
    <property type="entry name" value="Adenosine deaminase"/>
    <property type="match status" value="1"/>
</dbReference>
<comment type="caution">
    <text evidence="11">The sequence shown here is derived from an EMBL/GenBank/DDBJ whole genome shotgun (WGS) entry which is preliminary data.</text>
</comment>
<dbReference type="NCBIfam" id="TIGR01430">
    <property type="entry name" value="aden_deam"/>
    <property type="match status" value="1"/>
</dbReference>
<dbReference type="SUPFAM" id="SSF51556">
    <property type="entry name" value="Metallo-dependent hydrolases"/>
    <property type="match status" value="1"/>
</dbReference>
<evidence type="ECO:0000256" key="8">
    <source>
        <dbReference type="ARBA" id="ARBA00049213"/>
    </source>
</evidence>
<dbReference type="EMBL" id="JAQPZS010000019">
    <property type="protein sequence ID" value="MEJ6497714.1"/>
    <property type="molecule type" value="Genomic_DNA"/>
</dbReference>
<dbReference type="EC" id="3.5.4.4" evidence="1 9"/>
<feature type="binding site" evidence="9">
    <location>
        <position position="170"/>
    </location>
    <ligand>
        <name>substrate</name>
    </ligand>
</feature>
<gene>
    <name evidence="9 12" type="primary">add</name>
    <name evidence="11" type="ORF">AOG27_19515</name>
    <name evidence="12" type="ORF">PQI24_16840</name>
</gene>
<comment type="catalytic activity">
    <reaction evidence="8">
        <text>2'-deoxyadenosine + H2O + H(+) = 2'-deoxyinosine + NH4(+)</text>
        <dbReference type="Rhea" id="RHEA:28190"/>
        <dbReference type="ChEBI" id="CHEBI:15377"/>
        <dbReference type="ChEBI" id="CHEBI:15378"/>
        <dbReference type="ChEBI" id="CHEBI:17256"/>
        <dbReference type="ChEBI" id="CHEBI:28938"/>
        <dbReference type="ChEBI" id="CHEBI:28997"/>
        <dbReference type="EC" id="3.5.4.4"/>
    </reaction>
    <physiologicalReaction direction="left-to-right" evidence="8">
        <dbReference type="Rhea" id="RHEA:28191"/>
    </physiologicalReaction>
</comment>
<dbReference type="InterPro" id="IPR028893">
    <property type="entry name" value="A_deaminase"/>
</dbReference>
<evidence type="ECO:0000313" key="11">
    <source>
        <dbReference type="EMBL" id="KPM79712.1"/>
    </source>
</evidence>
<accession>A0A0N8HJ02</accession>
<comment type="similarity">
    <text evidence="9">Belongs to the metallo-dependent hydrolases superfamily. Adenosine and AMP deaminases family. Adenosine deaminase subfamily.</text>
</comment>
<dbReference type="InterPro" id="IPR006330">
    <property type="entry name" value="Ado/ade_deaminase"/>
</dbReference>
<evidence type="ECO:0000256" key="4">
    <source>
        <dbReference type="ARBA" id="ARBA00022833"/>
    </source>
</evidence>
<dbReference type="PANTHER" id="PTHR11409">
    <property type="entry name" value="ADENOSINE DEAMINASE"/>
    <property type="match status" value="1"/>
</dbReference>
<evidence type="ECO:0000259" key="10">
    <source>
        <dbReference type="Pfam" id="PF00962"/>
    </source>
</evidence>
<dbReference type="STRING" id="570156.AOG27_19515"/>
<evidence type="ECO:0000313" key="12">
    <source>
        <dbReference type="EMBL" id="MEJ6497714.1"/>
    </source>
</evidence>
<comment type="function">
    <text evidence="9">Catalyzes the hydrolytic deamination of adenosine and 2-deoxyadenosine.</text>
</comment>
<keyword evidence="14" id="KW-1185">Reference proteome</keyword>
<dbReference type="PROSITE" id="PS00485">
    <property type="entry name" value="A_DEAMINASE"/>
    <property type="match status" value="1"/>
</dbReference>
<evidence type="ECO:0000313" key="13">
    <source>
        <dbReference type="Proteomes" id="UP000050378"/>
    </source>
</evidence>
<evidence type="ECO:0000256" key="5">
    <source>
        <dbReference type="ARBA" id="ARBA00023080"/>
    </source>
</evidence>
<feature type="domain" description="Adenosine deaminase" evidence="10">
    <location>
        <begin position="7"/>
        <end position="328"/>
    </location>
</feature>
<name>A0A0N8HJ02_9GAMM</name>
<comment type="catalytic activity">
    <reaction evidence="7">
        <text>adenosine + H2O + H(+) = inosine + NH4(+)</text>
        <dbReference type="Rhea" id="RHEA:24408"/>
        <dbReference type="ChEBI" id="CHEBI:15377"/>
        <dbReference type="ChEBI" id="CHEBI:15378"/>
        <dbReference type="ChEBI" id="CHEBI:16335"/>
        <dbReference type="ChEBI" id="CHEBI:17596"/>
        <dbReference type="ChEBI" id="CHEBI:28938"/>
        <dbReference type="EC" id="3.5.4.4"/>
    </reaction>
    <physiologicalReaction direction="left-to-right" evidence="7">
        <dbReference type="Rhea" id="RHEA:24409"/>
    </physiologicalReaction>
</comment>
<dbReference type="Proteomes" id="UP000050378">
    <property type="component" value="Unassembled WGS sequence"/>
</dbReference>
<dbReference type="Gene3D" id="3.20.20.140">
    <property type="entry name" value="Metal-dependent hydrolases"/>
    <property type="match status" value="1"/>
</dbReference>
<dbReference type="NCBIfam" id="NF006846">
    <property type="entry name" value="PRK09358.1-1"/>
    <property type="match status" value="1"/>
</dbReference>
<dbReference type="GO" id="GO:0009168">
    <property type="term" value="P:purine ribonucleoside monophosphate biosynthetic process"/>
    <property type="evidence" value="ECO:0007669"/>
    <property type="project" value="UniProtKB-UniRule"/>
</dbReference>
<dbReference type="GO" id="GO:0043103">
    <property type="term" value="P:hypoxanthine salvage"/>
    <property type="evidence" value="ECO:0007669"/>
    <property type="project" value="TreeGrafter"/>
</dbReference>
<evidence type="ECO:0000256" key="1">
    <source>
        <dbReference type="ARBA" id="ARBA00012784"/>
    </source>
</evidence>
<feature type="binding site" evidence="9">
    <location>
        <position position="16"/>
    </location>
    <ligand>
        <name>substrate</name>
    </ligand>
</feature>
<feature type="site" description="Important for catalytic activity" evidence="9">
    <location>
        <position position="221"/>
    </location>
</feature>
<keyword evidence="5 9" id="KW-0546">Nucleotide metabolism</keyword>
<feature type="binding site" evidence="9">
    <location>
        <position position="14"/>
    </location>
    <ligand>
        <name>substrate</name>
    </ligand>
</feature>
<organism evidence="11 13">
    <name type="scientific">Pseudoalteromonas lipolytica</name>
    <dbReference type="NCBI Taxonomy" id="570156"/>
    <lineage>
        <taxon>Bacteria</taxon>
        <taxon>Pseudomonadati</taxon>
        <taxon>Pseudomonadota</taxon>
        <taxon>Gammaproteobacteria</taxon>
        <taxon>Alteromonadales</taxon>
        <taxon>Pseudoalteromonadaceae</taxon>
        <taxon>Pseudoalteromonas</taxon>
    </lineage>
</organism>
<evidence type="ECO:0000313" key="14">
    <source>
        <dbReference type="Proteomes" id="UP001377972"/>
    </source>
</evidence>
<dbReference type="HAMAP" id="MF_00540">
    <property type="entry name" value="A_deaminase"/>
    <property type="match status" value="1"/>
</dbReference>
<dbReference type="GO" id="GO:0009117">
    <property type="term" value="P:nucleotide metabolic process"/>
    <property type="evidence" value="ECO:0007669"/>
    <property type="project" value="UniProtKB-KW"/>
</dbReference>
<feature type="binding site" evidence="9">
    <location>
        <position position="14"/>
    </location>
    <ligand>
        <name>Zn(2+)</name>
        <dbReference type="ChEBI" id="CHEBI:29105"/>
        <note>catalytic</note>
    </ligand>
</feature>
<dbReference type="Pfam" id="PF00962">
    <property type="entry name" value="A_deaminase"/>
    <property type="match status" value="1"/>
</dbReference>
<keyword evidence="2 9" id="KW-0479">Metal-binding</keyword>
<dbReference type="GO" id="GO:0005829">
    <property type="term" value="C:cytosol"/>
    <property type="evidence" value="ECO:0007669"/>
    <property type="project" value="TreeGrafter"/>
</dbReference>
<proteinExistence type="inferred from homology"/>
<evidence type="ECO:0000256" key="2">
    <source>
        <dbReference type="ARBA" id="ARBA00022723"/>
    </source>
</evidence>
<feature type="binding site" evidence="9">
    <location>
        <position position="197"/>
    </location>
    <ligand>
        <name>Zn(2+)</name>
        <dbReference type="ChEBI" id="CHEBI:29105"/>
        <note>catalytic</note>
    </ligand>
</feature>
<feature type="binding site" evidence="9">
    <location>
        <position position="279"/>
    </location>
    <ligand>
        <name>substrate</name>
    </ligand>
</feature>
<protein>
    <recommendedName>
        <fullName evidence="1 9">Adenosine deaminase</fullName>
        <ecNumber evidence="1 9">3.5.4.4</ecNumber>
    </recommendedName>
    <alternativeName>
        <fullName evidence="6 9">Adenosine aminohydrolase</fullName>
    </alternativeName>
</protein>
<dbReference type="AlphaFoldDB" id="A0A0N8HJ02"/>
<keyword evidence="4 9" id="KW-0862">Zinc</keyword>
<dbReference type="GO" id="GO:0006154">
    <property type="term" value="P:adenosine catabolic process"/>
    <property type="evidence" value="ECO:0007669"/>
    <property type="project" value="TreeGrafter"/>
</dbReference>
<feature type="active site" description="Proton donor" evidence="9">
    <location>
        <position position="200"/>
    </location>
</feature>
<evidence type="ECO:0000256" key="6">
    <source>
        <dbReference type="ARBA" id="ARBA00031852"/>
    </source>
</evidence>
<dbReference type="InterPro" id="IPR032466">
    <property type="entry name" value="Metal_Hydrolase"/>
</dbReference>
<dbReference type="GO" id="GO:0008270">
    <property type="term" value="F:zinc ion binding"/>
    <property type="evidence" value="ECO:0007669"/>
    <property type="project" value="UniProtKB-UniRule"/>
</dbReference>
<evidence type="ECO:0000256" key="3">
    <source>
        <dbReference type="ARBA" id="ARBA00022801"/>
    </source>
</evidence>
<dbReference type="PANTHER" id="PTHR11409:SF43">
    <property type="entry name" value="ADENOSINE DEAMINASE"/>
    <property type="match status" value="1"/>
</dbReference>
<evidence type="ECO:0000256" key="7">
    <source>
        <dbReference type="ARBA" id="ARBA00047989"/>
    </source>
</evidence>
<feature type="binding site" evidence="9">
    <location>
        <position position="12"/>
    </location>
    <ligand>
        <name>Zn(2+)</name>
        <dbReference type="ChEBI" id="CHEBI:29105"/>
        <note>catalytic</note>
    </ligand>
</feature>
<reference evidence="12 14" key="2">
    <citation type="submission" date="2023-01" db="EMBL/GenBank/DDBJ databases">
        <title>Trichodesmium-associated heterotrophic epibiont bacteria.</title>
        <authorList>
            <person name="Cleveland C.S."/>
            <person name="Webb E.A."/>
        </authorList>
    </citation>
    <scope>NUCLEOTIDE SEQUENCE [LARGE SCALE GENOMIC DNA]</scope>
    <source>
        <strain evidence="12 14">USCH2</strain>
    </source>
</reference>
<dbReference type="RefSeq" id="WP_054554668.1">
    <property type="nucleotide sequence ID" value="NZ_JAQPZS010000019.1"/>
</dbReference>
<keyword evidence="3 9" id="KW-0378">Hydrolase</keyword>
<dbReference type="OrthoDB" id="105475at2"/>
<dbReference type="EMBL" id="LJTC01000016">
    <property type="protein sequence ID" value="KPM79712.1"/>
    <property type="molecule type" value="Genomic_DNA"/>
</dbReference>
<dbReference type="Proteomes" id="UP001377972">
    <property type="component" value="Unassembled WGS sequence"/>
</dbReference>
<evidence type="ECO:0000256" key="9">
    <source>
        <dbReference type="HAMAP-Rule" id="MF_00540"/>
    </source>
</evidence>
<dbReference type="PATRIC" id="fig|570156.3.peg.1829"/>
<reference evidence="11 13" key="1">
    <citation type="submission" date="2015-09" db="EMBL/GenBank/DDBJ databases">
        <title>Draft Genome Sequence of Pseudoalteromonas lipolytica UCD-48B.</title>
        <authorList>
            <person name="Krusor M."/>
            <person name="Coil D.A."/>
            <person name="Lang J.M."/>
            <person name="Eisen J.A."/>
            <person name="Alexiev A."/>
        </authorList>
    </citation>
    <scope>NUCLEOTIDE SEQUENCE [LARGE SCALE GENOMIC DNA]</scope>
    <source>
        <strain evidence="11 13">UCD-48B</strain>
    </source>
</reference>
<dbReference type="InterPro" id="IPR001365">
    <property type="entry name" value="A_deaminase_dom"/>
</dbReference>
<dbReference type="GO" id="GO:0004000">
    <property type="term" value="F:adenosine deaminase activity"/>
    <property type="evidence" value="ECO:0007669"/>
    <property type="project" value="UniProtKB-UniRule"/>
</dbReference>
<dbReference type="GO" id="GO:0046103">
    <property type="term" value="P:inosine biosynthetic process"/>
    <property type="evidence" value="ECO:0007669"/>
    <property type="project" value="TreeGrafter"/>
</dbReference>
<sequence length="333" mass="36311">MINNKLPLLDIHRHLDGNVRPQTILDLGRQFNLELPADNIEALIPHVQVIDPEPNLVAFLQKLDWGVKVLGDYDACRRIAIENVEDAIAQNLDYVELRFSPYYMAQSQGLHPQGVVEAVVDGVKSACQNAPIKANLIGIMSRTYGTKICQQELDALLAFKNDLVAVDLAGDEIGFPGELFVDHFKQVHDAYLAATIHAGEARGSESIWQAINELGATRIGHGVKAIEDAALMDYLRDKRIGIESCLTSNIQTSTVAELAKHPLKTFLDHGILASINTDDPAVEGIEIAYEYQVAAPAAGLSQADMEKAQANALEIAYLSDADKAALKQLAANR</sequence>
<dbReference type="InterPro" id="IPR006650">
    <property type="entry name" value="A/AMP_deam_AS"/>
</dbReference>
<feature type="binding site" evidence="9">
    <location>
        <position position="278"/>
    </location>
    <ligand>
        <name>Zn(2+)</name>
        <dbReference type="ChEBI" id="CHEBI:29105"/>
        <note>catalytic</note>
    </ligand>
</feature>
<comment type="cofactor">
    <cofactor evidence="9">
        <name>Zn(2+)</name>
        <dbReference type="ChEBI" id="CHEBI:29105"/>
    </cofactor>
    <text evidence="9">Binds 1 zinc ion per subunit.</text>
</comment>